<sequence length="1079" mass="120747">MDNGKKGQLVSTTLTTKIPAPRDLTIDELISATLTIRWTKALGLEQTPQHFLISYCSPGKEPIIVNTEDCYRTLSDLQPGTQYTVSVSTVLNNGLQSEPASTNACTVLPAPDQLTVDSVDTTSATVIWNQPPGLDQTHHQYQISYQCPGTEPHITTTSSPSITLSDLKPATEYTVTVCTVLENGNTSDLVSTAFTTEVPEPCDLTIEEIKSTSLTIKWTMALGLHQTPHHFLISYCSQGNKTKTVNTEDCYRTLSDLQPGTQYTVSVSTVLNKGLQSKPVSTNVCTVPLAPDQLTVDSLDTTSATVIWNQPPGLDQTHHHYQISYQCPGTEPHITTTSSHSITLSDLKPATEYSVTVCTVLGKEKPNSLFKKWIWAPVMGILHHISLYKNEAETQSSAGIQSEPVSTTICTVPLAPDQLTIDSVDTTSATVIWNQPPGLDQTHHHYQISYQCPGTEPHITTTSSPSITLSDLKPATEYSVTVCTVMDNGKKSQLVSTTLNTKCLEIYMKKLGLTQKLSVNTILAIDGQMLDKKSVPSFQFLPYYFLRELIKKNVSVRDVQCTHEELVNPLDLITALFHGSDGLLQQEIVLNMSMCQFAVPLLLYNCDTKQSTLMLWALRDIVKKYRPHSMKDQNSFIENSIVLTDMPMVSFVRLGHSSLSKSQLLNEVLSESQQKNHAFVHRNMPTGNIPRRISDGLVEISWYLPSGKPTDVFPEPVAVANLRGDIKDFQKQLSFLCKTSAAVFLFSNDLGSHSHILNHQQMKSPLFIVCNSQDENYLQDSFEKHALKFQKCRYHLIKKDRKMNDAQLVMKLHSDIIEVVCRKPFKTSVEKMSAVAYELGLSVDEDQSHCQKAKKMALLITDSISDITDFKKNNLPLQGETLQTLANIEREECKLKDAGNCNIELYKANLKEQKNKLRLKQVQNGMKENLSQFINGLKSSKEERCYFLKWMKLNLDNLSRKTLSQLKEEYKKLCKTSPHKEVLANLESKISSCSLGTEHFLREMGQLYESAMLLPELTSNHKDLQELPQICAQLMLDSFPLELMNGDASNIPIKWISDVLVELHNMTKPNNRIRVITVL</sequence>
<feature type="domain" description="Fibronectin type-III" evidence="1">
    <location>
        <begin position="202"/>
        <end position="289"/>
    </location>
</feature>
<keyword evidence="3" id="KW-1185">Reference proteome</keyword>
<dbReference type="CDD" id="cd00063">
    <property type="entry name" value="FN3"/>
    <property type="match status" value="5"/>
</dbReference>
<dbReference type="InterPro" id="IPR057365">
    <property type="entry name" value="URGCP"/>
</dbReference>
<accession>A0ABD0XTD4</accession>
<feature type="non-terminal residue" evidence="2">
    <location>
        <position position="1079"/>
    </location>
</feature>
<feature type="domain" description="Fibronectin type-III" evidence="1">
    <location>
        <begin position="290"/>
        <end position="381"/>
    </location>
</feature>
<reference evidence="2 3" key="1">
    <citation type="submission" date="2024-06" db="EMBL/GenBank/DDBJ databases">
        <authorList>
            <person name="Pan Q."/>
            <person name="Wen M."/>
            <person name="Jouanno E."/>
            <person name="Zahm M."/>
            <person name="Klopp C."/>
            <person name="Cabau C."/>
            <person name="Louis A."/>
            <person name="Berthelot C."/>
            <person name="Parey E."/>
            <person name="Roest Crollius H."/>
            <person name="Montfort J."/>
            <person name="Robinson-Rechavi M."/>
            <person name="Bouchez O."/>
            <person name="Lampietro C."/>
            <person name="Lopez Roques C."/>
            <person name="Donnadieu C."/>
            <person name="Postlethwait J."/>
            <person name="Bobe J."/>
            <person name="Verreycken H."/>
            <person name="Guiguen Y."/>
        </authorList>
    </citation>
    <scope>NUCLEOTIDE SEQUENCE [LARGE SCALE GENOMIC DNA]</scope>
    <source>
        <strain evidence="2">Up_M1</strain>
        <tissue evidence="2">Testis</tissue>
    </source>
</reference>
<organism evidence="2 3">
    <name type="scientific">Umbra pygmaea</name>
    <name type="common">Eastern mudminnow</name>
    <dbReference type="NCBI Taxonomy" id="75934"/>
    <lineage>
        <taxon>Eukaryota</taxon>
        <taxon>Metazoa</taxon>
        <taxon>Chordata</taxon>
        <taxon>Craniata</taxon>
        <taxon>Vertebrata</taxon>
        <taxon>Euteleostomi</taxon>
        <taxon>Actinopterygii</taxon>
        <taxon>Neopterygii</taxon>
        <taxon>Teleostei</taxon>
        <taxon>Protacanthopterygii</taxon>
        <taxon>Esociformes</taxon>
        <taxon>Umbridae</taxon>
        <taxon>Umbra</taxon>
    </lineage>
</organism>
<dbReference type="Pfam" id="PF25496">
    <property type="entry name" value="URGCP"/>
    <property type="match status" value="1"/>
</dbReference>
<dbReference type="InterPro" id="IPR052986">
    <property type="entry name" value="VLIG_GTPase"/>
</dbReference>
<dbReference type="Pfam" id="PF25683">
    <property type="entry name" value="URGCP_GTPase"/>
    <property type="match status" value="1"/>
</dbReference>
<dbReference type="SMART" id="SM00060">
    <property type="entry name" value="FN3"/>
    <property type="match status" value="5"/>
</dbReference>
<gene>
    <name evidence="2" type="ORF">UPYG_G00043650</name>
</gene>
<dbReference type="InterPro" id="IPR013783">
    <property type="entry name" value="Ig-like_fold"/>
</dbReference>
<dbReference type="InterPro" id="IPR036116">
    <property type="entry name" value="FN3_sf"/>
</dbReference>
<dbReference type="InterPro" id="IPR003961">
    <property type="entry name" value="FN3_dom"/>
</dbReference>
<evidence type="ECO:0000259" key="1">
    <source>
        <dbReference type="PROSITE" id="PS50853"/>
    </source>
</evidence>
<dbReference type="PANTHER" id="PTHR14819:SF9">
    <property type="entry name" value="UP-REGULATOR OF CELL PROLIFERATION-LIKE"/>
    <property type="match status" value="1"/>
</dbReference>
<proteinExistence type="predicted"/>
<dbReference type="SUPFAM" id="SSF49265">
    <property type="entry name" value="Fibronectin type III"/>
    <property type="match status" value="3"/>
</dbReference>
<evidence type="ECO:0000313" key="2">
    <source>
        <dbReference type="EMBL" id="KAL1023622.1"/>
    </source>
</evidence>
<dbReference type="EMBL" id="JAGEUA010000001">
    <property type="protein sequence ID" value="KAL1023622.1"/>
    <property type="molecule type" value="Genomic_DNA"/>
</dbReference>
<dbReference type="InterPro" id="IPR030383">
    <property type="entry name" value="G_VLIG_dom"/>
</dbReference>
<dbReference type="PROSITE" id="PS50853">
    <property type="entry name" value="FN3"/>
    <property type="match status" value="5"/>
</dbReference>
<dbReference type="Pfam" id="PF00041">
    <property type="entry name" value="fn3"/>
    <property type="match status" value="5"/>
</dbReference>
<comment type="caution">
    <text evidence="2">The sequence shown here is derived from an EMBL/GenBank/DDBJ whole genome shotgun (WGS) entry which is preliminary data.</text>
</comment>
<protein>
    <recommendedName>
        <fullName evidence="1">Fibronectin type-III domain-containing protein</fullName>
    </recommendedName>
</protein>
<dbReference type="AlphaFoldDB" id="A0ABD0XTD4"/>
<feature type="domain" description="Fibronectin type-III" evidence="1">
    <location>
        <begin position="110"/>
        <end position="201"/>
    </location>
</feature>
<dbReference type="Proteomes" id="UP001557470">
    <property type="component" value="Unassembled WGS sequence"/>
</dbReference>
<dbReference type="Gene3D" id="2.60.40.10">
    <property type="entry name" value="Immunoglobulins"/>
    <property type="match status" value="5"/>
</dbReference>
<dbReference type="PANTHER" id="PTHR14819">
    <property type="entry name" value="GTP-BINDING"/>
    <property type="match status" value="1"/>
</dbReference>
<feature type="domain" description="Fibronectin type-III" evidence="1">
    <location>
        <begin position="20"/>
        <end position="109"/>
    </location>
</feature>
<evidence type="ECO:0000313" key="3">
    <source>
        <dbReference type="Proteomes" id="UP001557470"/>
    </source>
</evidence>
<feature type="domain" description="Fibronectin type-III" evidence="1">
    <location>
        <begin position="415"/>
        <end position="506"/>
    </location>
</feature>
<name>A0ABD0XTD4_UMBPY</name>